<keyword evidence="9" id="KW-1185">Reference proteome</keyword>
<dbReference type="Proteomes" id="UP001302349">
    <property type="component" value="Chromosome"/>
</dbReference>
<dbReference type="InterPro" id="IPR007197">
    <property type="entry name" value="rSAM"/>
</dbReference>
<reference evidence="8 9" key="1">
    <citation type="journal article" date="2023" name="Microbiol. Resour. Announc.">
        <title>Complete Genome Sequence of Imperialibacter roseus strain P4T.</title>
        <authorList>
            <person name="Tizabi D.R."/>
            <person name="Bachvaroff T."/>
            <person name="Hill R.T."/>
        </authorList>
    </citation>
    <scope>NUCLEOTIDE SEQUENCE [LARGE SCALE GENOMIC DNA]</scope>
    <source>
        <strain evidence="8 9">P4T</strain>
    </source>
</reference>
<dbReference type="EMBL" id="CP136051">
    <property type="protein sequence ID" value="WOK05870.1"/>
    <property type="molecule type" value="Genomic_DNA"/>
</dbReference>
<dbReference type="InterPro" id="IPR023885">
    <property type="entry name" value="4Fe4S-binding_SPASM_dom"/>
</dbReference>
<dbReference type="PROSITE" id="PS51918">
    <property type="entry name" value="RADICAL_SAM"/>
    <property type="match status" value="1"/>
</dbReference>
<dbReference type="Pfam" id="PF04055">
    <property type="entry name" value="Radical_SAM"/>
    <property type="match status" value="1"/>
</dbReference>
<dbReference type="PANTHER" id="PTHR11228:SF7">
    <property type="entry name" value="PQQA PEPTIDE CYCLASE"/>
    <property type="match status" value="1"/>
</dbReference>
<dbReference type="CDD" id="cd01335">
    <property type="entry name" value="Radical_SAM"/>
    <property type="match status" value="1"/>
</dbReference>
<dbReference type="PANTHER" id="PTHR11228">
    <property type="entry name" value="RADICAL SAM DOMAIN PROTEIN"/>
    <property type="match status" value="1"/>
</dbReference>
<evidence type="ECO:0000259" key="7">
    <source>
        <dbReference type="PROSITE" id="PS51918"/>
    </source>
</evidence>
<dbReference type="SFLD" id="SFLDG01387">
    <property type="entry name" value="BtrN-like_SPASM_domain_contain"/>
    <property type="match status" value="1"/>
</dbReference>
<dbReference type="Gene3D" id="3.20.20.70">
    <property type="entry name" value="Aldolase class I"/>
    <property type="match status" value="1"/>
</dbReference>
<protein>
    <submittedName>
        <fullName evidence="8">Radical SAM/SPASM domain-containing protein</fullName>
    </submittedName>
</protein>
<evidence type="ECO:0000256" key="1">
    <source>
        <dbReference type="ARBA" id="ARBA00001966"/>
    </source>
</evidence>
<keyword evidence="4" id="KW-0479">Metal-binding</keyword>
<evidence type="ECO:0000256" key="5">
    <source>
        <dbReference type="ARBA" id="ARBA00023004"/>
    </source>
</evidence>
<dbReference type="InterPro" id="IPR034391">
    <property type="entry name" value="AdoMet-like_SPASM_containing"/>
</dbReference>
<evidence type="ECO:0000313" key="9">
    <source>
        <dbReference type="Proteomes" id="UP001302349"/>
    </source>
</evidence>
<evidence type="ECO:0000256" key="3">
    <source>
        <dbReference type="ARBA" id="ARBA00022691"/>
    </source>
</evidence>
<dbReference type="InterPro" id="IPR050377">
    <property type="entry name" value="Radical_SAM_PqqE_MftC-like"/>
</dbReference>
<sequence length="341" mass="38812">MNLATFNDNVRLLNKLSWRKAVNGGKLLGSFLVSKQLGRARHSGLPISLAIEPTTACNLRCPECPSGLRSFSRPTGKIALPFFQKIIDEAHSHLLYLTFYFQGEPYLHPDFLEMVSYAHQKKIYTATSTNAHFLSDEMARKTIESGLDRLIISIDGATQDTYASYRKEGKLQEVIDGTKRLVKWKKELGSKTPHLIFQFLVVKPNEHEIDEIKELGKKLGVDEIRFKTAQIYDYENGSPLIPSIEKYSRYSQNAEGKWSMKNVLRNECWKMWHSGVITWDGQMVPCCFDKDATHSMGNVSDSSMAEIWRGASYNRFRNALLRSRKDIDICKNCSEGGAVWA</sequence>
<evidence type="ECO:0000256" key="6">
    <source>
        <dbReference type="ARBA" id="ARBA00023014"/>
    </source>
</evidence>
<dbReference type="InterPro" id="IPR058240">
    <property type="entry name" value="rSAM_sf"/>
</dbReference>
<dbReference type="SFLD" id="SFLDS00029">
    <property type="entry name" value="Radical_SAM"/>
    <property type="match status" value="1"/>
</dbReference>
<keyword evidence="6" id="KW-0411">Iron-sulfur</keyword>
<dbReference type="SUPFAM" id="SSF102114">
    <property type="entry name" value="Radical SAM enzymes"/>
    <property type="match status" value="1"/>
</dbReference>
<keyword evidence="5" id="KW-0408">Iron</keyword>
<dbReference type="Pfam" id="PF13186">
    <property type="entry name" value="SPASM"/>
    <property type="match status" value="1"/>
</dbReference>
<dbReference type="InterPro" id="IPR013785">
    <property type="entry name" value="Aldolase_TIM"/>
</dbReference>
<comment type="cofactor">
    <cofactor evidence="1">
        <name>[4Fe-4S] cluster</name>
        <dbReference type="ChEBI" id="CHEBI:49883"/>
    </cofactor>
</comment>
<keyword evidence="3" id="KW-0949">S-adenosyl-L-methionine</keyword>
<name>A0ABZ0INF7_9BACT</name>
<dbReference type="SFLD" id="SFLDG01067">
    <property type="entry name" value="SPASM/twitch_domain_containing"/>
    <property type="match status" value="1"/>
</dbReference>
<organism evidence="8 9">
    <name type="scientific">Imperialibacter roseus</name>
    <dbReference type="NCBI Taxonomy" id="1324217"/>
    <lineage>
        <taxon>Bacteria</taxon>
        <taxon>Pseudomonadati</taxon>
        <taxon>Bacteroidota</taxon>
        <taxon>Cytophagia</taxon>
        <taxon>Cytophagales</taxon>
        <taxon>Flammeovirgaceae</taxon>
        <taxon>Imperialibacter</taxon>
    </lineage>
</organism>
<evidence type="ECO:0000313" key="8">
    <source>
        <dbReference type="EMBL" id="WOK05870.1"/>
    </source>
</evidence>
<proteinExistence type="predicted"/>
<accession>A0ABZ0INF7</accession>
<gene>
    <name evidence="8" type="ORF">RT717_22605</name>
</gene>
<keyword evidence="2" id="KW-0004">4Fe-4S</keyword>
<feature type="domain" description="Radical SAM core" evidence="7">
    <location>
        <begin position="43"/>
        <end position="261"/>
    </location>
</feature>
<evidence type="ECO:0000256" key="4">
    <source>
        <dbReference type="ARBA" id="ARBA00022723"/>
    </source>
</evidence>
<dbReference type="RefSeq" id="WP_317488619.1">
    <property type="nucleotide sequence ID" value="NZ_CP136051.1"/>
</dbReference>
<evidence type="ECO:0000256" key="2">
    <source>
        <dbReference type="ARBA" id="ARBA00022485"/>
    </source>
</evidence>